<keyword evidence="3 6" id="KW-0812">Transmembrane</keyword>
<dbReference type="InterPro" id="IPR051791">
    <property type="entry name" value="Pra-immunoreactive"/>
</dbReference>
<evidence type="ECO:0000313" key="9">
    <source>
        <dbReference type="Proteomes" id="UP000199077"/>
    </source>
</evidence>
<comment type="subcellular location">
    <subcellularLocation>
        <location evidence="1">Cell membrane</location>
        <topology evidence="1">Multi-pass membrane protein</topology>
    </subcellularLocation>
</comment>
<dbReference type="AlphaFoldDB" id="A0A1H0STZ4"/>
<keyword evidence="2" id="KW-1003">Cell membrane</keyword>
<dbReference type="RefSeq" id="WP_091785922.1">
    <property type="nucleotide sequence ID" value="NZ_LT629711.1"/>
</dbReference>
<dbReference type="PANTHER" id="PTHR36115">
    <property type="entry name" value="PROLINE-RICH ANTIGEN HOMOLOG-RELATED"/>
    <property type="match status" value="1"/>
</dbReference>
<organism evidence="8 9">
    <name type="scientific">Pedococcus dokdonensis</name>
    <dbReference type="NCBI Taxonomy" id="443156"/>
    <lineage>
        <taxon>Bacteria</taxon>
        <taxon>Bacillati</taxon>
        <taxon>Actinomycetota</taxon>
        <taxon>Actinomycetes</taxon>
        <taxon>Micrococcales</taxon>
        <taxon>Intrasporangiaceae</taxon>
        <taxon>Pedococcus</taxon>
    </lineage>
</organism>
<dbReference type="Pfam" id="PF06271">
    <property type="entry name" value="RDD"/>
    <property type="match status" value="1"/>
</dbReference>
<keyword evidence="5 6" id="KW-0472">Membrane</keyword>
<reference evidence="9" key="1">
    <citation type="submission" date="2016-10" db="EMBL/GenBank/DDBJ databases">
        <authorList>
            <person name="Varghese N."/>
            <person name="Submissions S."/>
        </authorList>
    </citation>
    <scope>NUCLEOTIDE SEQUENCE [LARGE SCALE GENOMIC DNA]</scope>
    <source>
        <strain evidence="9">DSM 22329</strain>
    </source>
</reference>
<dbReference type="STRING" id="443156.SAMN04489867_2490"/>
<evidence type="ECO:0000256" key="1">
    <source>
        <dbReference type="ARBA" id="ARBA00004651"/>
    </source>
</evidence>
<evidence type="ECO:0000256" key="2">
    <source>
        <dbReference type="ARBA" id="ARBA00022475"/>
    </source>
</evidence>
<dbReference type="EMBL" id="LT629711">
    <property type="protein sequence ID" value="SDP44726.1"/>
    <property type="molecule type" value="Genomic_DNA"/>
</dbReference>
<dbReference type="InterPro" id="IPR010432">
    <property type="entry name" value="RDD"/>
</dbReference>
<keyword evidence="4 6" id="KW-1133">Transmembrane helix</keyword>
<feature type="domain" description="RDD" evidence="7">
    <location>
        <begin position="22"/>
        <end position="172"/>
    </location>
</feature>
<dbReference type="GO" id="GO:0005886">
    <property type="term" value="C:plasma membrane"/>
    <property type="evidence" value="ECO:0007669"/>
    <property type="project" value="UniProtKB-SubCell"/>
</dbReference>
<keyword evidence="9" id="KW-1185">Reference proteome</keyword>
<evidence type="ECO:0000256" key="6">
    <source>
        <dbReference type="SAM" id="Phobius"/>
    </source>
</evidence>
<dbReference type="PANTHER" id="PTHR36115:SF6">
    <property type="entry name" value="PROLINE-RICH ANTIGEN HOMOLOG"/>
    <property type="match status" value="1"/>
</dbReference>
<evidence type="ECO:0000313" key="8">
    <source>
        <dbReference type="EMBL" id="SDP44726.1"/>
    </source>
</evidence>
<evidence type="ECO:0000256" key="5">
    <source>
        <dbReference type="ARBA" id="ARBA00023136"/>
    </source>
</evidence>
<proteinExistence type="predicted"/>
<protein>
    <submittedName>
        <fullName evidence="8">Uncharacterized membrane protein YckC, RDD family</fullName>
    </submittedName>
</protein>
<name>A0A1H0STZ4_9MICO</name>
<evidence type="ECO:0000256" key="4">
    <source>
        <dbReference type="ARBA" id="ARBA00022989"/>
    </source>
</evidence>
<feature type="transmembrane region" description="Helical" evidence="6">
    <location>
        <begin position="80"/>
        <end position="102"/>
    </location>
</feature>
<accession>A0A1H0STZ4</accession>
<gene>
    <name evidence="8" type="ORF">SAMN04489867_2490</name>
</gene>
<feature type="transmembrane region" description="Helical" evidence="6">
    <location>
        <begin position="37"/>
        <end position="60"/>
    </location>
</feature>
<evidence type="ECO:0000259" key="7">
    <source>
        <dbReference type="Pfam" id="PF06271"/>
    </source>
</evidence>
<evidence type="ECO:0000256" key="3">
    <source>
        <dbReference type="ARBA" id="ARBA00022692"/>
    </source>
</evidence>
<dbReference type="OrthoDB" id="9793824at2"/>
<sequence length="196" mass="21223">MTQAQASFTTHDQLGRGTWTPVAGWWTRVAARIIDELVQLVGMLPYIIGLVMLMDAQGLTAGDAVSPYGTVQPVRPVDQATLLISVGLMGLGGILSLVIWIWNRVVQTGRTGQSIGKAAMKIVLVSSTTGRPIGGGMAFVREIAHVLDGFFYIGYLWPLWDGRKQTFADKLVGTVVAKDVRQAQSDEPTWAQRALA</sequence>
<dbReference type="Proteomes" id="UP000199077">
    <property type="component" value="Chromosome I"/>
</dbReference>